<dbReference type="STRING" id="1802207.A3D44_02050"/>
<gene>
    <name evidence="1" type="ORF">A3D44_02050</name>
</gene>
<dbReference type="AlphaFoldDB" id="A0A1G2I264"/>
<organism evidence="1 2">
    <name type="scientific">Candidatus Staskawiczbacteria bacterium RIFCSPHIGHO2_02_FULL_42_22</name>
    <dbReference type="NCBI Taxonomy" id="1802207"/>
    <lineage>
        <taxon>Bacteria</taxon>
        <taxon>Candidatus Staskawicziibacteriota</taxon>
    </lineage>
</organism>
<comment type="caution">
    <text evidence="1">The sequence shown here is derived from an EMBL/GenBank/DDBJ whole genome shotgun (WGS) entry which is preliminary data.</text>
</comment>
<sequence length="342" mass="39453">MLCRLSFKKIPIMLMENNFRSNESEIGPPILVEKKSKGKESRKRKWMNLDEFCAARGFRQEPQAWNPPVPTHPDYVENIYEYHEVSGQLIEGARSTDWIGVELEIVPTIDRYELAEKIYLAGSGKLFLSEDRSLKYATDRYGYPVGSSDGFEIVTDYGDLSQVIHVCENVSKTIEGKAVSEETECCGLHVHLSRNEAPQLNVGRMVIFWNSKKNKDFLNLFTRRSDSNFAKSKDVEGKSAFDLDLSWGDRYELVNLTNPRTLELRGFRGATDKETLLACIELASATWSFARDNNVADTELTHERFIRWLVDQPTSKTYYIWQYLWKEKPDYLPASIRVAMEE</sequence>
<accession>A0A1G2I264</accession>
<dbReference type="EMBL" id="MHOT01000018">
    <property type="protein sequence ID" value="OGZ68757.1"/>
    <property type="molecule type" value="Genomic_DNA"/>
</dbReference>
<evidence type="ECO:0000313" key="2">
    <source>
        <dbReference type="Proteomes" id="UP000178820"/>
    </source>
</evidence>
<evidence type="ECO:0000313" key="1">
    <source>
        <dbReference type="EMBL" id="OGZ68757.1"/>
    </source>
</evidence>
<proteinExistence type="predicted"/>
<name>A0A1G2I264_9BACT</name>
<reference evidence="1 2" key="1">
    <citation type="journal article" date="2016" name="Nat. Commun.">
        <title>Thousands of microbial genomes shed light on interconnected biogeochemical processes in an aquifer system.</title>
        <authorList>
            <person name="Anantharaman K."/>
            <person name="Brown C.T."/>
            <person name="Hug L.A."/>
            <person name="Sharon I."/>
            <person name="Castelle C.J."/>
            <person name="Probst A.J."/>
            <person name="Thomas B.C."/>
            <person name="Singh A."/>
            <person name="Wilkins M.J."/>
            <person name="Karaoz U."/>
            <person name="Brodie E.L."/>
            <person name="Williams K.H."/>
            <person name="Hubbard S.S."/>
            <person name="Banfield J.F."/>
        </authorList>
    </citation>
    <scope>NUCLEOTIDE SEQUENCE [LARGE SCALE GENOMIC DNA]</scope>
</reference>
<evidence type="ECO:0008006" key="3">
    <source>
        <dbReference type="Google" id="ProtNLM"/>
    </source>
</evidence>
<protein>
    <recommendedName>
        <fullName evidence="3">Amidoligase enzyme</fullName>
    </recommendedName>
</protein>
<dbReference type="Proteomes" id="UP000178820">
    <property type="component" value="Unassembled WGS sequence"/>
</dbReference>